<protein>
    <recommendedName>
        <fullName evidence="1">Heterokaryon incompatibility domain-containing protein</fullName>
    </recommendedName>
</protein>
<dbReference type="Proteomes" id="UP000766486">
    <property type="component" value="Unassembled WGS sequence"/>
</dbReference>
<dbReference type="PANTHER" id="PTHR24148">
    <property type="entry name" value="ANKYRIN REPEAT DOMAIN-CONTAINING PROTEIN 39 HOMOLOG-RELATED"/>
    <property type="match status" value="1"/>
</dbReference>
<evidence type="ECO:0000259" key="1">
    <source>
        <dbReference type="Pfam" id="PF06985"/>
    </source>
</evidence>
<name>A0ABY6UCD2_BIOOC</name>
<organism evidence="2 3">
    <name type="scientific">Bionectria ochroleuca</name>
    <name type="common">Gliocladium roseum</name>
    <dbReference type="NCBI Taxonomy" id="29856"/>
    <lineage>
        <taxon>Eukaryota</taxon>
        <taxon>Fungi</taxon>
        <taxon>Dikarya</taxon>
        <taxon>Ascomycota</taxon>
        <taxon>Pezizomycotina</taxon>
        <taxon>Sordariomycetes</taxon>
        <taxon>Hypocreomycetidae</taxon>
        <taxon>Hypocreales</taxon>
        <taxon>Bionectriaceae</taxon>
        <taxon>Clonostachys</taxon>
    </lineage>
</organism>
<dbReference type="InterPro" id="IPR010730">
    <property type="entry name" value="HET"/>
</dbReference>
<dbReference type="InterPro" id="IPR052895">
    <property type="entry name" value="HetReg/Transcr_Mod"/>
</dbReference>
<evidence type="ECO:0000313" key="2">
    <source>
        <dbReference type="EMBL" id="VUC27942.1"/>
    </source>
</evidence>
<keyword evidence="3" id="KW-1185">Reference proteome</keyword>
<reference evidence="2 3" key="1">
    <citation type="submission" date="2019-06" db="EMBL/GenBank/DDBJ databases">
        <authorList>
            <person name="Broberg M."/>
        </authorList>
    </citation>
    <scope>NUCLEOTIDE SEQUENCE [LARGE SCALE GENOMIC DNA]</scope>
</reference>
<gene>
    <name evidence="2" type="ORF">CLO192961_LOCUS222477</name>
</gene>
<feature type="domain" description="Heterokaryon incompatibility" evidence="1">
    <location>
        <begin position="56"/>
        <end position="185"/>
    </location>
</feature>
<sequence>MVSVRCITQGAPANVAYPKIDISRNQIRVLRLHHGNRDDELRVTLSVENLSQDSKYEALSYVWGDGFSEKALVNGTEIPITENLHAALRQFRHPASARLMWVDAMCINQQFTSERNHQVQLMGQIFSSAQRVLLWLGPAADDSDYVLDYIREEHPADILLNLKFRFALHALCSRAWFTRIWIVQEVALGKQDPILVCGQKGLRWSKFVRFLAHANHILRGEIQAPQFPYAKFKTSWRQFSSCSRPYGTKWHEYLLSHTDIENFIHVA</sequence>
<dbReference type="Pfam" id="PF06985">
    <property type="entry name" value="HET"/>
    <property type="match status" value="1"/>
</dbReference>
<dbReference type="PANTHER" id="PTHR24148:SF73">
    <property type="entry name" value="HET DOMAIN PROTEIN (AFU_ORTHOLOGUE AFUA_8G01020)"/>
    <property type="match status" value="1"/>
</dbReference>
<accession>A0ABY6UCD2</accession>
<comment type="caution">
    <text evidence="2">The sequence shown here is derived from an EMBL/GenBank/DDBJ whole genome shotgun (WGS) entry which is preliminary data.</text>
</comment>
<dbReference type="EMBL" id="CABFNS010000777">
    <property type="protein sequence ID" value="VUC27942.1"/>
    <property type="molecule type" value="Genomic_DNA"/>
</dbReference>
<evidence type="ECO:0000313" key="3">
    <source>
        <dbReference type="Proteomes" id="UP000766486"/>
    </source>
</evidence>
<proteinExistence type="predicted"/>